<evidence type="ECO:0000313" key="5">
    <source>
        <dbReference type="EMBL" id="EEH59153.1"/>
    </source>
</evidence>
<evidence type="ECO:0000256" key="2">
    <source>
        <dbReference type="ARBA" id="ARBA00022737"/>
    </source>
</evidence>
<feature type="repeat" description="WD" evidence="3">
    <location>
        <begin position="271"/>
        <end position="312"/>
    </location>
</feature>
<dbReference type="PROSITE" id="PS50294">
    <property type="entry name" value="WD_REPEATS_REGION"/>
    <property type="match status" value="1"/>
</dbReference>
<evidence type="ECO:0000256" key="3">
    <source>
        <dbReference type="PROSITE-ProRule" id="PRU00221"/>
    </source>
</evidence>
<keyword evidence="1 3" id="KW-0853">WD repeat</keyword>
<protein>
    <submittedName>
        <fullName evidence="5">Predicted protein</fullName>
    </submittedName>
</protein>
<gene>
    <name evidence="5" type="ORF">MICPUCDRAFT_39027</name>
</gene>
<dbReference type="RefSeq" id="XP_003057508.1">
    <property type="nucleotide sequence ID" value="XM_003057462.1"/>
</dbReference>
<dbReference type="Gene3D" id="2.130.10.10">
    <property type="entry name" value="YVTN repeat-like/Quinoprotein amine dehydrogenase"/>
    <property type="match status" value="2"/>
</dbReference>
<dbReference type="AlphaFoldDB" id="C1MN27"/>
<sequence length="542" mass="56888">MATSSATASMEAVGAARCWRRHHSAARPRQVARARRGRARCRASSSASDGASPGDDEVDSAKSSDDPSYSSSSSSSPSSSMDGASLASEFMKIAAERARKEELAMATRWKQGGLRPRVVHENASEFLRRVDLRFPLAVFGTASGAVLVADCTELGGLEYRERATRLLASCPDAHARDWNAAEDRGLGERSLLGLYDGGAVTAVAVDAFEFKSLNDSSSDVTDESSTSMNVVCSGGRDGVLNAWVVPEDADVDDMARRKAPVAGAALRELGAATHPNVVTSIATHPATNAVWTSCLDGVVRKWTLVDGEAPNALRIAREHDVGQPAFDDDGVLYAGLADGAVVAFDVRGDDDDDSAAPLCRFVAHDDSATRSIAACAGGVLTGSSSGVVHAFRWRARRDDDAAAATATAPPVLVSRLIGHRQAVVALCARNAAHVVSGAHDGTVRVWDMPRLARDERGDDGDGAPGDCDDGDGGGGEEEGFGTGGHGDEAGFEPVAERREALYAVTGHTVWLGGVACDDTRRVPRSVCFVSFRFRARVCGFSP</sequence>
<dbReference type="InterPro" id="IPR001680">
    <property type="entry name" value="WD40_rpt"/>
</dbReference>
<dbReference type="InterPro" id="IPR015943">
    <property type="entry name" value="WD40/YVTN_repeat-like_dom_sf"/>
</dbReference>
<feature type="compositionally biased region" description="Low complexity" evidence="4">
    <location>
        <begin position="66"/>
        <end position="83"/>
    </location>
</feature>
<feature type="compositionally biased region" description="Low complexity" evidence="4">
    <location>
        <begin position="42"/>
        <end position="52"/>
    </location>
</feature>
<feature type="region of interest" description="Disordered" evidence="4">
    <location>
        <begin position="1"/>
        <end position="83"/>
    </location>
</feature>
<dbReference type="STRING" id="564608.C1MN27"/>
<dbReference type="Proteomes" id="UP000001876">
    <property type="component" value="Unassembled WGS sequence"/>
</dbReference>
<dbReference type="OMA" id="ETRKRWN"/>
<dbReference type="SUPFAM" id="SSF50978">
    <property type="entry name" value="WD40 repeat-like"/>
    <property type="match status" value="1"/>
</dbReference>
<name>C1MN27_MICPC</name>
<dbReference type="InterPro" id="IPR036322">
    <property type="entry name" value="WD40_repeat_dom_sf"/>
</dbReference>
<dbReference type="InterPro" id="IPR019775">
    <property type="entry name" value="WD40_repeat_CS"/>
</dbReference>
<dbReference type="EMBL" id="GG663737">
    <property type="protein sequence ID" value="EEH59153.1"/>
    <property type="molecule type" value="Genomic_DNA"/>
</dbReference>
<dbReference type="PROSITE" id="PS00678">
    <property type="entry name" value="WD_REPEATS_1"/>
    <property type="match status" value="1"/>
</dbReference>
<keyword evidence="2" id="KW-0677">Repeat</keyword>
<dbReference type="PANTHER" id="PTHR19855">
    <property type="entry name" value="WD40 REPEAT PROTEIN 12, 37"/>
    <property type="match status" value="1"/>
</dbReference>
<feature type="region of interest" description="Disordered" evidence="4">
    <location>
        <begin position="453"/>
        <end position="490"/>
    </location>
</feature>
<dbReference type="PANTHER" id="PTHR19855:SF11">
    <property type="entry name" value="RIBOSOME BIOGENESIS PROTEIN WDR12"/>
    <property type="match status" value="1"/>
</dbReference>
<organism evidence="6">
    <name type="scientific">Micromonas pusilla (strain CCMP1545)</name>
    <name type="common">Picoplanktonic green alga</name>
    <dbReference type="NCBI Taxonomy" id="564608"/>
    <lineage>
        <taxon>Eukaryota</taxon>
        <taxon>Viridiplantae</taxon>
        <taxon>Chlorophyta</taxon>
        <taxon>Mamiellophyceae</taxon>
        <taxon>Mamiellales</taxon>
        <taxon>Mamiellaceae</taxon>
        <taxon>Micromonas</taxon>
    </lineage>
</organism>
<keyword evidence="6" id="KW-1185">Reference proteome</keyword>
<accession>C1MN27</accession>
<feature type="compositionally biased region" description="Acidic residues" evidence="4">
    <location>
        <begin position="457"/>
        <end position="479"/>
    </location>
</feature>
<evidence type="ECO:0000313" key="6">
    <source>
        <dbReference type="Proteomes" id="UP000001876"/>
    </source>
</evidence>
<feature type="compositionally biased region" description="Basic residues" evidence="4">
    <location>
        <begin position="18"/>
        <end position="41"/>
    </location>
</feature>
<proteinExistence type="predicted"/>
<evidence type="ECO:0000256" key="4">
    <source>
        <dbReference type="SAM" id="MobiDB-lite"/>
    </source>
</evidence>
<dbReference type="KEGG" id="mpp:MICPUCDRAFT_39027"/>
<evidence type="ECO:0000256" key="1">
    <source>
        <dbReference type="ARBA" id="ARBA00022574"/>
    </source>
</evidence>
<feature type="compositionally biased region" description="Low complexity" evidence="4">
    <location>
        <begin position="1"/>
        <end position="10"/>
    </location>
</feature>
<dbReference type="GeneID" id="9682947"/>
<reference evidence="5 6" key="1">
    <citation type="journal article" date="2009" name="Science">
        <title>Green evolution and dynamic adaptations revealed by genomes of the marine picoeukaryotes Micromonas.</title>
        <authorList>
            <person name="Worden A.Z."/>
            <person name="Lee J.H."/>
            <person name="Mock T."/>
            <person name="Rouze P."/>
            <person name="Simmons M.P."/>
            <person name="Aerts A.L."/>
            <person name="Allen A.E."/>
            <person name="Cuvelier M.L."/>
            <person name="Derelle E."/>
            <person name="Everett M.V."/>
            <person name="Foulon E."/>
            <person name="Grimwood J."/>
            <person name="Gundlach H."/>
            <person name="Henrissat B."/>
            <person name="Napoli C."/>
            <person name="McDonald S.M."/>
            <person name="Parker M.S."/>
            <person name="Rombauts S."/>
            <person name="Salamov A."/>
            <person name="Von Dassow P."/>
            <person name="Badger J.H."/>
            <person name="Coutinho P.M."/>
            <person name="Demir E."/>
            <person name="Dubchak I."/>
            <person name="Gentemann C."/>
            <person name="Eikrem W."/>
            <person name="Gready J.E."/>
            <person name="John U."/>
            <person name="Lanier W."/>
            <person name="Lindquist E.A."/>
            <person name="Lucas S."/>
            <person name="Mayer K.F."/>
            <person name="Moreau H."/>
            <person name="Not F."/>
            <person name="Otillar R."/>
            <person name="Panaud O."/>
            <person name="Pangilinan J."/>
            <person name="Paulsen I."/>
            <person name="Piegu B."/>
            <person name="Poliakov A."/>
            <person name="Robbens S."/>
            <person name="Schmutz J."/>
            <person name="Toulza E."/>
            <person name="Wyss T."/>
            <person name="Zelensky A."/>
            <person name="Zhou K."/>
            <person name="Armbrust E.V."/>
            <person name="Bhattacharya D."/>
            <person name="Goodenough U.W."/>
            <person name="Van de Peer Y."/>
            <person name="Grigoriev I.V."/>
        </authorList>
    </citation>
    <scope>NUCLEOTIDE SEQUENCE [LARGE SCALE GENOMIC DNA]</scope>
    <source>
        <strain evidence="5 6">CCMP1545</strain>
    </source>
</reference>
<dbReference type="SMART" id="SM00320">
    <property type="entry name" value="WD40"/>
    <property type="match status" value="4"/>
</dbReference>
<feature type="repeat" description="WD" evidence="3">
    <location>
        <begin position="416"/>
        <end position="448"/>
    </location>
</feature>
<dbReference type="PROSITE" id="PS50082">
    <property type="entry name" value="WD_REPEATS_2"/>
    <property type="match status" value="2"/>
</dbReference>
<dbReference type="OrthoDB" id="674604at2759"/>